<sequence>MEIHGARLAHVIDKGFLDIRGDILGPLSTWHVTGVDGSDASHVASVNKSSAPMNPRFVLVLECHGFICTNNKAANALVRCCFHAYADSIYLKMDEKVPGLKAIKEGSTGERSPASPQSEENNSIEGDDHVDRAPKNQ</sequence>
<protein>
    <submittedName>
        <fullName evidence="2">Uncharacterized protein</fullName>
    </submittedName>
</protein>
<accession>A0A0C2GBV7</accession>
<dbReference type="PANTHER" id="PTHR21219:SF3">
    <property type="entry name" value="FI19613P1"/>
    <property type="match status" value="1"/>
</dbReference>
<organism evidence="2 3">
    <name type="scientific">Ancylostoma duodenale</name>
    <dbReference type="NCBI Taxonomy" id="51022"/>
    <lineage>
        <taxon>Eukaryota</taxon>
        <taxon>Metazoa</taxon>
        <taxon>Ecdysozoa</taxon>
        <taxon>Nematoda</taxon>
        <taxon>Chromadorea</taxon>
        <taxon>Rhabditida</taxon>
        <taxon>Rhabditina</taxon>
        <taxon>Rhabditomorpha</taxon>
        <taxon>Strongyloidea</taxon>
        <taxon>Ancylostomatidae</taxon>
        <taxon>Ancylostomatinae</taxon>
        <taxon>Ancylostoma</taxon>
    </lineage>
</organism>
<dbReference type="AlphaFoldDB" id="A0A0C2GBV7"/>
<dbReference type="OrthoDB" id="5860130at2759"/>
<evidence type="ECO:0000313" key="3">
    <source>
        <dbReference type="Proteomes" id="UP000054047"/>
    </source>
</evidence>
<reference evidence="2 3" key="1">
    <citation type="submission" date="2013-12" db="EMBL/GenBank/DDBJ databases">
        <title>Draft genome of the parsitic nematode Ancylostoma duodenale.</title>
        <authorList>
            <person name="Mitreva M."/>
        </authorList>
    </citation>
    <scope>NUCLEOTIDE SEQUENCE [LARGE SCALE GENOMIC DNA]</scope>
    <source>
        <strain evidence="2 3">Zhejiang</strain>
    </source>
</reference>
<feature type="region of interest" description="Disordered" evidence="1">
    <location>
        <begin position="102"/>
        <end position="137"/>
    </location>
</feature>
<name>A0A0C2GBV7_9BILA</name>
<dbReference type="Proteomes" id="UP000054047">
    <property type="component" value="Unassembled WGS sequence"/>
</dbReference>
<dbReference type="EMBL" id="KN733024">
    <property type="protein sequence ID" value="KIH58525.1"/>
    <property type="molecule type" value="Genomic_DNA"/>
</dbReference>
<feature type="compositionally biased region" description="Basic and acidic residues" evidence="1">
    <location>
        <begin position="126"/>
        <end position="137"/>
    </location>
</feature>
<dbReference type="PANTHER" id="PTHR21219">
    <property type="entry name" value="FI19613P1"/>
    <property type="match status" value="1"/>
</dbReference>
<feature type="compositionally biased region" description="Polar residues" evidence="1">
    <location>
        <begin position="114"/>
        <end position="124"/>
    </location>
</feature>
<keyword evidence="3" id="KW-1185">Reference proteome</keyword>
<evidence type="ECO:0000313" key="2">
    <source>
        <dbReference type="EMBL" id="KIH58525.1"/>
    </source>
</evidence>
<evidence type="ECO:0000256" key="1">
    <source>
        <dbReference type="SAM" id="MobiDB-lite"/>
    </source>
</evidence>
<gene>
    <name evidence="2" type="ORF">ANCDUO_11267</name>
</gene>
<proteinExistence type="predicted"/>